<dbReference type="InterPro" id="IPR017919">
    <property type="entry name" value="TFIIE/TFIIEa_HTH"/>
</dbReference>
<feature type="region of interest" description="Disordered" evidence="4">
    <location>
        <begin position="217"/>
        <end position="272"/>
    </location>
</feature>
<dbReference type="PANTHER" id="PTHR13097:SF7">
    <property type="entry name" value="GENERAL TRANSCRIPTION FACTOR IIE SUBUNIT 1"/>
    <property type="match status" value="1"/>
</dbReference>
<dbReference type="InterPro" id="IPR002853">
    <property type="entry name" value="TFIIE_asu"/>
</dbReference>
<comment type="similarity">
    <text evidence="1">Belongs to the TFIIE alpha subunit family.</text>
</comment>
<dbReference type="STRING" id="1314674.A0A0D7BE41"/>
<evidence type="ECO:0000259" key="5">
    <source>
        <dbReference type="PROSITE" id="PS51344"/>
    </source>
</evidence>
<dbReference type="InterPro" id="IPR039997">
    <property type="entry name" value="TFE"/>
</dbReference>
<dbReference type="Pfam" id="PF11521">
    <property type="entry name" value="TFIIE-A_C"/>
    <property type="match status" value="1"/>
</dbReference>
<sequence length="477" mass="53388">MSTAEDREVLRNLVLHVGRGFYEAKYTIILDQLSRHPVLKDDDLASRMGLQPKELNKIVAVLSNDKLVKVYRQNELKEGAQRAVGKQYYYLDYEHFCNVVKWRIAKMRHKIDSELRNELSTQGYICTQCGETYTPLDVDQIINFDRGIMVCKICQGEVIDNEDAEKAEGGKDRMSRFNYQMRFVRAGLQKSEAMALPAFDVAYWVKVNGTSIETAKSEEDGKGLKIAGSDPNKKEDDGVGVVITSDKDEATRKLERDAEAEAKRQQNLLPSWHTKSTITGALTALGIKENARAAAAAPPPSSNDDILKGLGIVGSRPSHHQQESYQYAEEDVKPAVNRESDYYDQYYASLAASANPSSQATPLTLPGSSDFDDLNDDEDQKPSVRYLDSLNDYRKRSRSQDDASNNESNKRQKLDALAALNGHTEPETPAVVEPVDDPTVYVDGKAIALSLVTEEHHELMSPEEYEAYFEVLSSRDS</sequence>
<proteinExistence type="inferred from homology"/>
<feature type="region of interest" description="Disordered" evidence="4">
    <location>
        <begin position="293"/>
        <end position="329"/>
    </location>
</feature>
<evidence type="ECO:0000256" key="2">
    <source>
        <dbReference type="ARBA" id="ARBA00023015"/>
    </source>
</evidence>
<protein>
    <recommendedName>
        <fullName evidence="5">HTH TFE/IIEalpha-type domain-containing protein</fullName>
    </recommendedName>
</protein>
<accession>A0A0D7BE41</accession>
<dbReference type="PROSITE" id="PS51344">
    <property type="entry name" value="HTH_TFE_IIE"/>
    <property type="match status" value="1"/>
</dbReference>
<dbReference type="SMART" id="SM00531">
    <property type="entry name" value="TFIIE"/>
    <property type="match status" value="1"/>
</dbReference>
<dbReference type="SUPFAM" id="SSF57783">
    <property type="entry name" value="Zinc beta-ribbon"/>
    <property type="match status" value="1"/>
</dbReference>
<organism evidence="6 7">
    <name type="scientific">Cylindrobasidium torrendii FP15055 ss-10</name>
    <dbReference type="NCBI Taxonomy" id="1314674"/>
    <lineage>
        <taxon>Eukaryota</taxon>
        <taxon>Fungi</taxon>
        <taxon>Dikarya</taxon>
        <taxon>Basidiomycota</taxon>
        <taxon>Agaricomycotina</taxon>
        <taxon>Agaricomycetes</taxon>
        <taxon>Agaricomycetidae</taxon>
        <taxon>Agaricales</taxon>
        <taxon>Marasmiineae</taxon>
        <taxon>Physalacriaceae</taxon>
        <taxon>Cylindrobasidium</taxon>
    </lineage>
</organism>
<evidence type="ECO:0000313" key="6">
    <source>
        <dbReference type="EMBL" id="KIY67866.1"/>
    </source>
</evidence>
<feature type="domain" description="HTH TFE/IIEalpha-type" evidence="5">
    <location>
        <begin position="10"/>
        <end position="101"/>
    </location>
</feature>
<dbReference type="PANTHER" id="PTHR13097">
    <property type="entry name" value="TRANSCRIPTION INITIATION FACTOR IIE, ALPHA SUBUNIT"/>
    <property type="match status" value="1"/>
</dbReference>
<dbReference type="AlphaFoldDB" id="A0A0D7BE41"/>
<feature type="compositionally biased region" description="Acidic residues" evidence="4">
    <location>
        <begin position="370"/>
        <end position="379"/>
    </location>
</feature>
<evidence type="ECO:0000256" key="1">
    <source>
        <dbReference type="ARBA" id="ARBA00008947"/>
    </source>
</evidence>
<dbReference type="InterPro" id="IPR013083">
    <property type="entry name" value="Znf_RING/FYVE/PHD"/>
</dbReference>
<dbReference type="EMBL" id="KN880515">
    <property type="protein sequence ID" value="KIY67866.1"/>
    <property type="molecule type" value="Genomic_DNA"/>
</dbReference>
<keyword evidence="7" id="KW-1185">Reference proteome</keyword>
<dbReference type="GO" id="GO:0005673">
    <property type="term" value="C:transcription factor TFIIE complex"/>
    <property type="evidence" value="ECO:0007669"/>
    <property type="project" value="TreeGrafter"/>
</dbReference>
<dbReference type="Gene3D" id="3.30.40.10">
    <property type="entry name" value="Zinc/RING finger domain, C3HC4 (zinc finger)"/>
    <property type="match status" value="1"/>
</dbReference>
<name>A0A0D7BE41_9AGAR</name>
<dbReference type="InterPro" id="IPR024550">
    <property type="entry name" value="TFIIEa/SarR/Rpc3_HTH_dom"/>
</dbReference>
<gene>
    <name evidence="6" type="ORF">CYLTODRAFT_396325</name>
</gene>
<dbReference type="Proteomes" id="UP000054007">
    <property type="component" value="Unassembled WGS sequence"/>
</dbReference>
<evidence type="ECO:0000256" key="3">
    <source>
        <dbReference type="ARBA" id="ARBA00023163"/>
    </source>
</evidence>
<reference evidence="6 7" key="1">
    <citation type="journal article" date="2015" name="Fungal Genet. Biol.">
        <title>Evolution of novel wood decay mechanisms in Agaricales revealed by the genome sequences of Fistulina hepatica and Cylindrobasidium torrendii.</title>
        <authorList>
            <person name="Floudas D."/>
            <person name="Held B.W."/>
            <person name="Riley R."/>
            <person name="Nagy L.G."/>
            <person name="Koehler G."/>
            <person name="Ransdell A.S."/>
            <person name="Younus H."/>
            <person name="Chow J."/>
            <person name="Chiniquy J."/>
            <person name="Lipzen A."/>
            <person name="Tritt A."/>
            <person name="Sun H."/>
            <person name="Haridas S."/>
            <person name="LaButti K."/>
            <person name="Ohm R.A."/>
            <person name="Kues U."/>
            <person name="Blanchette R.A."/>
            <person name="Grigoriev I.V."/>
            <person name="Minto R.E."/>
            <person name="Hibbett D.S."/>
        </authorList>
    </citation>
    <scope>NUCLEOTIDE SEQUENCE [LARGE SCALE GENOMIC DNA]</scope>
    <source>
        <strain evidence="6 7">FP15055 ss-10</strain>
    </source>
</reference>
<dbReference type="GO" id="GO:0006367">
    <property type="term" value="P:transcription initiation at RNA polymerase II promoter"/>
    <property type="evidence" value="ECO:0007669"/>
    <property type="project" value="InterPro"/>
</dbReference>
<feature type="compositionally biased region" description="Basic and acidic residues" evidence="4">
    <location>
        <begin position="391"/>
        <end position="401"/>
    </location>
</feature>
<evidence type="ECO:0000313" key="7">
    <source>
        <dbReference type="Proteomes" id="UP000054007"/>
    </source>
</evidence>
<keyword evidence="3" id="KW-0804">Transcription</keyword>
<feature type="compositionally biased region" description="Basic and acidic residues" evidence="4">
    <location>
        <begin position="245"/>
        <end position="264"/>
    </location>
</feature>
<dbReference type="InterPro" id="IPR021600">
    <property type="entry name" value="TFIIE_asu_C"/>
</dbReference>
<dbReference type="Pfam" id="PF02002">
    <property type="entry name" value="TFIIE_alpha"/>
    <property type="match status" value="1"/>
</dbReference>
<feature type="region of interest" description="Disordered" evidence="4">
    <location>
        <begin position="354"/>
        <end position="436"/>
    </location>
</feature>
<dbReference type="OrthoDB" id="361102at2759"/>
<evidence type="ECO:0000256" key="4">
    <source>
        <dbReference type="SAM" id="MobiDB-lite"/>
    </source>
</evidence>
<keyword evidence="2" id="KW-0805">Transcription regulation</keyword>